<protein>
    <recommendedName>
        <fullName evidence="5">Vegetative cell wall protein</fullName>
    </recommendedName>
</protein>
<feature type="region of interest" description="Disordered" evidence="1">
    <location>
        <begin position="134"/>
        <end position="155"/>
    </location>
</feature>
<dbReference type="EMBL" id="LR589283">
    <property type="protein sequence ID" value="VTO99782.1"/>
    <property type="molecule type" value="Genomic_DNA"/>
</dbReference>
<dbReference type="InterPro" id="IPR040604">
    <property type="entry name" value="DUF5632"/>
</dbReference>
<dbReference type="AlphaFoldDB" id="A0A653ER35"/>
<evidence type="ECO:0000259" key="2">
    <source>
        <dbReference type="Pfam" id="PF18645"/>
    </source>
</evidence>
<evidence type="ECO:0000313" key="4">
    <source>
        <dbReference type="EMBL" id="VTO99782.1"/>
    </source>
</evidence>
<organism evidence="4">
    <name type="scientific">Mycobacterium kansasii</name>
    <dbReference type="NCBI Taxonomy" id="1768"/>
    <lineage>
        <taxon>Bacteria</taxon>
        <taxon>Bacillati</taxon>
        <taxon>Actinomycetota</taxon>
        <taxon>Actinomycetes</taxon>
        <taxon>Mycobacteriales</taxon>
        <taxon>Mycobacteriaceae</taxon>
        <taxon>Mycobacterium</taxon>
    </lineage>
</organism>
<sequence>MKPAQFRRLWRRAGSRYAWPVAIFGRRSARQRLRRATEESLTIPAFSSPPDCTPWVIGGLWPAELSPNNAETAALAAYLKADLDRIVSSANDELRTLRSAVMLDSARRAAEAAVIDEARAWAVRRVESTLRQLRGQPAPPVVPRPSATAGSGGTDLERTRVLPAIKDEHPGAADDLASTRVLPVVEDAIGEEQPGAHEKEHVQLAAPPEAEIAVAESVAPARGVAAPESDDERLQRLLTFVARQEPRLNWAVGQRADGLTVLVTDLAHGWVPPGLMLPEGVQLLEPQRRSGGIAKLIGTTARLATYRPGDFLGWTSDFTPTTPSPKPRELPTSDNLASELSGVTRWRDGLPRIVHLLAQAAAAGGGVGEDEIDLLRVHLDTARHAVVAQYPNVDPALLLNCMLLAATESGVTGDPVSANYHFAWFRELNQ</sequence>
<proteinExistence type="predicted"/>
<reference evidence="4" key="1">
    <citation type="submission" date="2019-05" db="EMBL/GenBank/DDBJ databases">
        <authorList>
            <person name="Naeem R."/>
            <person name="Antony C."/>
            <person name="Guan Q."/>
        </authorList>
    </citation>
    <scope>NUCLEOTIDE SEQUENCE</scope>
    <source>
        <strain evidence="4">3</strain>
    </source>
</reference>
<feature type="domain" description="DUF5631" evidence="2">
    <location>
        <begin position="334"/>
        <end position="428"/>
    </location>
</feature>
<dbReference type="Pfam" id="PF18645">
    <property type="entry name" value="DUF5631"/>
    <property type="match status" value="1"/>
</dbReference>
<feature type="domain" description="DUF5632" evidence="3">
    <location>
        <begin position="228"/>
        <end position="308"/>
    </location>
</feature>
<dbReference type="InterPro" id="IPR040833">
    <property type="entry name" value="DUF5631"/>
</dbReference>
<gene>
    <name evidence="4" type="ORF">BIN_B_02095</name>
</gene>
<evidence type="ECO:0008006" key="5">
    <source>
        <dbReference type="Google" id="ProtNLM"/>
    </source>
</evidence>
<name>A0A653ER35_MYCKA</name>
<evidence type="ECO:0000259" key="3">
    <source>
        <dbReference type="Pfam" id="PF18646"/>
    </source>
</evidence>
<accession>A0A653ER35</accession>
<dbReference type="Pfam" id="PF18646">
    <property type="entry name" value="DUF5632"/>
    <property type="match status" value="1"/>
</dbReference>
<evidence type="ECO:0000256" key="1">
    <source>
        <dbReference type="SAM" id="MobiDB-lite"/>
    </source>
</evidence>